<dbReference type="Proteomes" id="UP000316093">
    <property type="component" value="Chromosome"/>
</dbReference>
<dbReference type="SUPFAM" id="SSF52540">
    <property type="entry name" value="P-loop containing nucleoside triphosphate hydrolases"/>
    <property type="match status" value="1"/>
</dbReference>
<name>A0A4Y5Z4G1_9GAMM</name>
<protein>
    <recommendedName>
        <fullName evidence="3">Rad50/SbcC-type AAA domain-containing protein</fullName>
    </recommendedName>
</protein>
<sequence length="684" mass="75661">MRFRAIRLHATTDKGPHGFDFSFGEKLTIVRANNSSGKSTFFHTLLYAMGMEELTGARGTKSLQSAVREHFLDGQDAVGVVSSSVMLEIANAAGDIITLRRAINSTDRSDKLVEVFQGAWLTGPGSHTPPSAYYLHDPGSAQFASGFFRFLERWLGLELPKVARADGGETKLYLQDVFAAHAVEQKRGWTDYIGNAPYFGIANVRTRVVEYVLGLDVFDTAMEKARLEQERQDIERRWADAMGALRNEAAQLGFLPKDMPARAVRTFDAANLNVVKQLPDGPVSVGSYLNALRAEHRTLVAASEAPTAVQTPELLARLSEEEDRSQRIVALHEVADLAQRGRVASRADYRRMVAELDSDIEKNESAAKLRKYGANLELSLASGQCPVCGQAVEDNLLADETSGRQMGLETNIDYLKAQRAMVVRQSDGLQRELDEGAVTLAGLGRDLANIRQRLSAIRRDLGAGEQLTRSHLRAIVANEFELGRVEKFQELLEGFEESLPALAREFDANRKAHGELPKDNLSAADRAKVEKFVVLFRANATSFDYASVQAKEININGESLLPTLGDMELRQVINAKVESSASDFVRLIWAYLIALYETATFQGVHGHHLDFLLFDEPAQHSMSELSMRALLQRLAGSRGLQSVVFASFENTEQNFLAVTNNLTFDLITWDGKLVRPLTTRSALD</sequence>
<proteinExistence type="predicted"/>
<gene>
    <name evidence="1" type="ORF">FIV34_11655</name>
</gene>
<dbReference type="EMBL" id="CP041046">
    <property type="protein sequence ID" value="QDE39816.1"/>
    <property type="molecule type" value="Genomic_DNA"/>
</dbReference>
<evidence type="ECO:0000313" key="2">
    <source>
        <dbReference type="Proteomes" id="UP000316093"/>
    </source>
</evidence>
<dbReference type="AlphaFoldDB" id="A0A4Y5Z4G1"/>
<accession>A0A4Y5Z4G1</accession>
<dbReference type="OrthoDB" id="8107482at2"/>
<organism evidence="1 2">
    <name type="scientific">Luteibacter pinisoli</name>
    <dbReference type="NCBI Taxonomy" id="2589080"/>
    <lineage>
        <taxon>Bacteria</taxon>
        <taxon>Pseudomonadati</taxon>
        <taxon>Pseudomonadota</taxon>
        <taxon>Gammaproteobacteria</taxon>
        <taxon>Lysobacterales</taxon>
        <taxon>Rhodanobacteraceae</taxon>
        <taxon>Luteibacter</taxon>
    </lineage>
</organism>
<dbReference type="KEGG" id="lpy:FIV34_11655"/>
<reference evidence="1 2" key="1">
    <citation type="submission" date="2019-06" db="EMBL/GenBank/DDBJ databases">
        <title>A complete genome sequence for Luteibacter pinisoli MAH-14.</title>
        <authorList>
            <person name="Baltrus D.A."/>
        </authorList>
    </citation>
    <scope>NUCLEOTIDE SEQUENCE [LARGE SCALE GENOMIC DNA]</scope>
    <source>
        <strain evidence="1 2">MAH-14</strain>
    </source>
</reference>
<keyword evidence="2" id="KW-1185">Reference proteome</keyword>
<dbReference type="RefSeq" id="WP_139982907.1">
    <property type="nucleotide sequence ID" value="NZ_CP041046.1"/>
</dbReference>
<evidence type="ECO:0008006" key="3">
    <source>
        <dbReference type="Google" id="ProtNLM"/>
    </source>
</evidence>
<evidence type="ECO:0000313" key="1">
    <source>
        <dbReference type="EMBL" id="QDE39816.1"/>
    </source>
</evidence>
<dbReference type="Gene3D" id="3.40.50.300">
    <property type="entry name" value="P-loop containing nucleotide triphosphate hydrolases"/>
    <property type="match status" value="1"/>
</dbReference>
<dbReference type="InterPro" id="IPR027417">
    <property type="entry name" value="P-loop_NTPase"/>
</dbReference>